<dbReference type="EMBL" id="WTYL01000003">
    <property type="protein sequence ID" value="MXP45476.1"/>
    <property type="molecule type" value="Genomic_DNA"/>
</dbReference>
<dbReference type="Pfam" id="PF12697">
    <property type="entry name" value="Abhydrolase_6"/>
    <property type="match status" value="1"/>
</dbReference>
<gene>
    <name evidence="2" type="ORF">GRI65_13555</name>
</gene>
<organism evidence="2 3">
    <name type="scientific">Allopontixanthobacter sediminis</name>
    <dbReference type="NCBI Taxonomy" id="1689985"/>
    <lineage>
        <taxon>Bacteria</taxon>
        <taxon>Pseudomonadati</taxon>
        <taxon>Pseudomonadota</taxon>
        <taxon>Alphaproteobacteria</taxon>
        <taxon>Sphingomonadales</taxon>
        <taxon>Erythrobacteraceae</taxon>
        <taxon>Allopontixanthobacter</taxon>
    </lineage>
</organism>
<keyword evidence="3" id="KW-1185">Reference proteome</keyword>
<dbReference type="OrthoDB" id="9791366at2"/>
<feature type="domain" description="AB hydrolase-1" evidence="1">
    <location>
        <begin position="39"/>
        <end position="283"/>
    </location>
</feature>
<dbReference type="AlphaFoldDB" id="A0A845B5P6"/>
<dbReference type="GO" id="GO:0016787">
    <property type="term" value="F:hydrolase activity"/>
    <property type="evidence" value="ECO:0007669"/>
    <property type="project" value="UniProtKB-KW"/>
</dbReference>
<dbReference type="InterPro" id="IPR050266">
    <property type="entry name" value="AB_hydrolase_sf"/>
</dbReference>
<dbReference type="InterPro" id="IPR029058">
    <property type="entry name" value="AB_hydrolase_fold"/>
</dbReference>
<comment type="caution">
    <text evidence="2">The sequence shown here is derived from an EMBL/GenBank/DDBJ whole genome shotgun (WGS) entry which is preliminary data.</text>
</comment>
<evidence type="ECO:0000259" key="1">
    <source>
        <dbReference type="Pfam" id="PF12697"/>
    </source>
</evidence>
<proteinExistence type="predicted"/>
<dbReference type="Gene3D" id="3.40.50.1820">
    <property type="entry name" value="alpha/beta hydrolase"/>
    <property type="match status" value="1"/>
</dbReference>
<dbReference type="InterPro" id="IPR000073">
    <property type="entry name" value="AB_hydrolase_1"/>
</dbReference>
<keyword evidence="2" id="KW-0378">Hydrolase</keyword>
<evidence type="ECO:0000313" key="3">
    <source>
        <dbReference type="Proteomes" id="UP000431922"/>
    </source>
</evidence>
<name>A0A845B5P6_9SPHN</name>
<reference evidence="2 3" key="1">
    <citation type="submission" date="2019-12" db="EMBL/GenBank/DDBJ databases">
        <title>Genomic-based taxomic classification of the family Erythrobacteraceae.</title>
        <authorList>
            <person name="Xu L."/>
        </authorList>
    </citation>
    <scope>NUCLEOTIDE SEQUENCE [LARGE SCALE GENOMIC DNA]</scope>
    <source>
        <strain evidence="2 3">KCTC 42453</strain>
    </source>
</reference>
<dbReference type="Proteomes" id="UP000431922">
    <property type="component" value="Unassembled WGS sequence"/>
</dbReference>
<accession>A0A845B5P6</accession>
<dbReference type="PANTHER" id="PTHR43798">
    <property type="entry name" value="MONOACYLGLYCEROL LIPASE"/>
    <property type="match status" value="1"/>
</dbReference>
<sequence>MTEDLLWADRTWESPDGLTLHFRDYPADPGAGRADRPPLLCMHGLTRNARDFAPMAQRLAGEWRLIVPEMRGRGESEYAKDYMTYNPLTYVADVEALLAQEEITRFVAVGTSLGGLMTMLLAAKDQSRLAGAVLNDIGPDIDRAGIERIRQYVGQGRSYPSWMHAARALQEVHGAAHPKFGIEQWLEMAKRGMVLQPNGRIGLDYDMNIAEPFQQDDGAAPPDLWPAYDALRNVPLLVLRGELSDLLTPDTLAEMQRRNPAAEMVTVPDVGHAPTLEEPAARAAIDRLLARIG</sequence>
<evidence type="ECO:0000313" key="2">
    <source>
        <dbReference type="EMBL" id="MXP45476.1"/>
    </source>
</evidence>
<dbReference type="SUPFAM" id="SSF53474">
    <property type="entry name" value="alpha/beta-Hydrolases"/>
    <property type="match status" value="1"/>
</dbReference>
<protein>
    <submittedName>
        <fullName evidence="2">Alpha/beta fold hydrolase</fullName>
    </submittedName>
</protein>
<dbReference type="RefSeq" id="WP_160757067.1">
    <property type="nucleotide sequence ID" value="NZ_WTYL01000003.1"/>
</dbReference>